<feature type="non-terminal residue" evidence="9">
    <location>
        <position position="101"/>
    </location>
</feature>
<name>A0A3A8P255_9BACT</name>
<keyword evidence="8" id="KW-0472">Membrane</keyword>
<keyword evidence="10" id="KW-1185">Reference proteome</keyword>
<comment type="subcellular location">
    <subcellularLocation>
        <location evidence="1">Endomembrane system</location>
        <topology evidence="1">Multi-pass membrane protein</topology>
    </subcellularLocation>
    <subcellularLocation>
        <location evidence="2">Endoplasmic reticulum membrane</location>
    </subcellularLocation>
</comment>
<evidence type="ECO:0000256" key="7">
    <source>
        <dbReference type="ARBA" id="ARBA00022989"/>
    </source>
</evidence>
<evidence type="ECO:0000313" key="10">
    <source>
        <dbReference type="Proteomes" id="UP000267003"/>
    </source>
</evidence>
<protein>
    <submittedName>
        <fullName evidence="9">Mannosyltransferase</fullName>
    </submittedName>
</protein>
<evidence type="ECO:0000256" key="6">
    <source>
        <dbReference type="ARBA" id="ARBA00022824"/>
    </source>
</evidence>
<dbReference type="Proteomes" id="UP000267003">
    <property type="component" value="Unassembled WGS sequence"/>
</dbReference>
<evidence type="ECO:0000256" key="1">
    <source>
        <dbReference type="ARBA" id="ARBA00004127"/>
    </source>
</evidence>
<dbReference type="Pfam" id="PF03901">
    <property type="entry name" value="Glyco_transf_22"/>
    <property type="match status" value="1"/>
</dbReference>
<evidence type="ECO:0000256" key="4">
    <source>
        <dbReference type="ARBA" id="ARBA00022679"/>
    </source>
</evidence>
<sequence>MALVPCVLAVRELGRIHPDEVFQALEPAYWRVHGYGVLAWEWREGLRNWAVPGVLAAFLKLAHGFGITDPRVYRGVVALPQFALHAWSLWAVHRFAERRAG</sequence>
<reference evidence="10" key="1">
    <citation type="submission" date="2018-09" db="EMBL/GenBank/DDBJ databases">
        <authorList>
            <person name="Livingstone P.G."/>
            <person name="Whitworth D.E."/>
        </authorList>
    </citation>
    <scope>NUCLEOTIDE SEQUENCE [LARGE SCALE GENOMIC DNA]</scope>
    <source>
        <strain evidence="10">AB050A</strain>
    </source>
</reference>
<proteinExistence type="predicted"/>
<accession>A0A3A8P255</accession>
<dbReference type="InterPro" id="IPR005599">
    <property type="entry name" value="GPI_mannosylTrfase"/>
</dbReference>
<evidence type="ECO:0000256" key="8">
    <source>
        <dbReference type="ARBA" id="ARBA00023136"/>
    </source>
</evidence>
<keyword evidence="4 9" id="KW-0808">Transferase</keyword>
<evidence type="ECO:0000256" key="2">
    <source>
        <dbReference type="ARBA" id="ARBA00004586"/>
    </source>
</evidence>
<evidence type="ECO:0000313" key="9">
    <source>
        <dbReference type="EMBL" id="RKH48631.1"/>
    </source>
</evidence>
<gene>
    <name evidence="9" type="ORF">D7W81_41740</name>
</gene>
<dbReference type="GO" id="GO:0016757">
    <property type="term" value="F:glycosyltransferase activity"/>
    <property type="evidence" value="ECO:0007669"/>
    <property type="project" value="UniProtKB-KW"/>
</dbReference>
<evidence type="ECO:0000256" key="3">
    <source>
        <dbReference type="ARBA" id="ARBA00022676"/>
    </source>
</evidence>
<dbReference type="EMBL" id="RAWK01000620">
    <property type="protein sequence ID" value="RKH48631.1"/>
    <property type="molecule type" value="Genomic_DNA"/>
</dbReference>
<comment type="caution">
    <text evidence="9">The sequence shown here is derived from an EMBL/GenBank/DDBJ whole genome shotgun (WGS) entry which is preliminary data.</text>
</comment>
<keyword evidence="5" id="KW-0812">Transmembrane</keyword>
<keyword evidence="3 9" id="KW-0328">Glycosyltransferase</keyword>
<keyword evidence="7" id="KW-1133">Transmembrane helix</keyword>
<keyword evidence="6" id="KW-0256">Endoplasmic reticulum</keyword>
<dbReference type="AlphaFoldDB" id="A0A3A8P255"/>
<organism evidence="9 10">
    <name type="scientific">Corallococcus aberystwythensis</name>
    <dbReference type="NCBI Taxonomy" id="2316722"/>
    <lineage>
        <taxon>Bacteria</taxon>
        <taxon>Pseudomonadati</taxon>
        <taxon>Myxococcota</taxon>
        <taxon>Myxococcia</taxon>
        <taxon>Myxococcales</taxon>
        <taxon>Cystobacterineae</taxon>
        <taxon>Myxococcaceae</taxon>
        <taxon>Corallococcus</taxon>
    </lineage>
</organism>
<evidence type="ECO:0000256" key="5">
    <source>
        <dbReference type="ARBA" id="ARBA00022692"/>
    </source>
</evidence>
<dbReference type="GO" id="GO:0012505">
    <property type="term" value="C:endomembrane system"/>
    <property type="evidence" value="ECO:0007669"/>
    <property type="project" value="UniProtKB-SubCell"/>
</dbReference>